<comment type="subcellular location">
    <subcellularLocation>
        <location evidence="1">Membrane</location>
        <topology evidence="1">Multi-pass membrane protein</topology>
    </subcellularLocation>
</comment>
<feature type="transmembrane region" description="Helical" evidence="7">
    <location>
        <begin position="248"/>
        <end position="267"/>
    </location>
</feature>
<evidence type="ECO:0000256" key="1">
    <source>
        <dbReference type="ARBA" id="ARBA00004141"/>
    </source>
</evidence>
<keyword evidence="5 7" id="KW-1133">Transmembrane helix</keyword>
<dbReference type="CDD" id="cd13136">
    <property type="entry name" value="MATE_DinF_like"/>
    <property type="match status" value="1"/>
</dbReference>
<protein>
    <submittedName>
        <fullName evidence="8">MATE family efflux transporter</fullName>
    </submittedName>
</protein>
<keyword evidence="4 7" id="KW-0812">Transmembrane</keyword>
<dbReference type="RefSeq" id="WP_259806403.1">
    <property type="nucleotide sequence ID" value="NZ_CP080776.1"/>
</dbReference>
<sequence length="447" mass="48143">MPAHDPVALKPATLTHRRVLKFALPITLSNVTVPLLGLVDTGVIGQLGQAAPIGAVGIGAAILSALFWVFGFLRMGTTGLTAQAHGAGDMAEVAAMLTRGLLVALVAGAALIVLQVPLIWAAFQIAPASDEVEGLARSYLQIRIFGAPVAIGIYAMTGWLIALERTRAVLALQLATNTVNILLDLWFVLGMDWGIEGVALATLMAEFLGFALGLFLCREVFARPGWADPRRILDPVVLKHMAAVNSDILIRSLLLQAIFISFMFFGAKLSDVELAANQVLIQFVYVTAYALDGFALAAESFVGQAVGRRQVHFLRRASVMTSWWAAGVSLVLAMIFWLAGPWGIATMTTAPDVQATAGTYLIYMVFAPLLGWPSFMLDGIFIGATRSREMRNMMALSVVIYALSLAILFPLLGNHGLWLALLISFVARGATLLWRYPVLERSVRPVV</sequence>
<feature type="transmembrane region" description="Helical" evidence="7">
    <location>
        <begin position="417"/>
        <end position="434"/>
    </location>
</feature>
<evidence type="ECO:0000256" key="6">
    <source>
        <dbReference type="ARBA" id="ARBA00023136"/>
    </source>
</evidence>
<evidence type="ECO:0000256" key="7">
    <source>
        <dbReference type="SAM" id="Phobius"/>
    </source>
</evidence>
<feature type="transmembrane region" description="Helical" evidence="7">
    <location>
        <begin position="195"/>
        <end position="217"/>
    </location>
</feature>
<name>A0A9Q9LUA3_9RHOB</name>
<dbReference type="PANTHER" id="PTHR43298:SF2">
    <property type="entry name" value="FMN_FAD EXPORTER YEEO-RELATED"/>
    <property type="match status" value="1"/>
</dbReference>
<feature type="transmembrane region" description="Helical" evidence="7">
    <location>
        <begin position="323"/>
        <end position="340"/>
    </location>
</feature>
<keyword evidence="3" id="KW-0813">Transport</keyword>
<dbReference type="EMBL" id="CP080776">
    <property type="protein sequence ID" value="UWP96105.1"/>
    <property type="molecule type" value="Genomic_DNA"/>
</dbReference>
<feature type="transmembrane region" description="Helical" evidence="7">
    <location>
        <begin position="279"/>
        <end position="302"/>
    </location>
</feature>
<gene>
    <name evidence="8" type="ORF">K3X48_03675</name>
</gene>
<evidence type="ECO:0000256" key="2">
    <source>
        <dbReference type="ARBA" id="ARBA00010199"/>
    </source>
</evidence>
<dbReference type="GO" id="GO:0005886">
    <property type="term" value="C:plasma membrane"/>
    <property type="evidence" value="ECO:0007669"/>
    <property type="project" value="TreeGrafter"/>
</dbReference>
<feature type="transmembrane region" description="Helical" evidence="7">
    <location>
        <begin position="169"/>
        <end position="189"/>
    </location>
</feature>
<keyword evidence="6 7" id="KW-0472">Membrane</keyword>
<evidence type="ECO:0000313" key="9">
    <source>
        <dbReference type="Proteomes" id="UP001057991"/>
    </source>
</evidence>
<reference evidence="8" key="1">
    <citation type="submission" date="2021-08" db="EMBL/GenBank/DDBJ databases">
        <authorList>
            <person name="Nwanade C."/>
            <person name="Wang M."/>
            <person name="Masoudi A."/>
            <person name="Yu Z."/>
            <person name="Liu J."/>
        </authorList>
    </citation>
    <scope>NUCLEOTIDE SEQUENCE</scope>
    <source>
        <strain evidence="8">S056</strain>
    </source>
</reference>
<organism evidence="8 9">
    <name type="scientific">Aliiroseovarius crassostreae</name>
    <dbReference type="NCBI Taxonomy" id="154981"/>
    <lineage>
        <taxon>Bacteria</taxon>
        <taxon>Pseudomonadati</taxon>
        <taxon>Pseudomonadota</taxon>
        <taxon>Alphaproteobacteria</taxon>
        <taxon>Rhodobacterales</taxon>
        <taxon>Paracoccaceae</taxon>
        <taxon>Aliiroseovarius</taxon>
    </lineage>
</organism>
<feature type="transmembrane region" description="Helical" evidence="7">
    <location>
        <begin position="360"/>
        <end position="381"/>
    </location>
</feature>
<accession>A0A9Q9LUA3</accession>
<proteinExistence type="inferred from homology"/>
<dbReference type="InterPro" id="IPR050222">
    <property type="entry name" value="MATE_MdtK"/>
</dbReference>
<dbReference type="GO" id="GO:0042910">
    <property type="term" value="F:xenobiotic transmembrane transporter activity"/>
    <property type="evidence" value="ECO:0007669"/>
    <property type="project" value="InterPro"/>
</dbReference>
<dbReference type="Proteomes" id="UP001057991">
    <property type="component" value="Chromosome"/>
</dbReference>
<feature type="transmembrane region" description="Helical" evidence="7">
    <location>
        <begin position="393"/>
        <end position="411"/>
    </location>
</feature>
<evidence type="ECO:0000313" key="8">
    <source>
        <dbReference type="EMBL" id="UWP96105.1"/>
    </source>
</evidence>
<comment type="similarity">
    <text evidence="2">Belongs to the multi antimicrobial extrusion (MATE) (TC 2.A.66.1) family.</text>
</comment>
<dbReference type="PANTHER" id="PTHR43298">
    <property type="entry name" value="MULTIDRUG RESISTANCE PROTEIN NORM-RELATED"/>
    <property type="match status" value="1"/>
</dbReference>
<evidence type="ECO:0000256" key="5">
    <source>
        <dbReference type="ARBA" id="ARBA00022989"/>
    </source>
</evidence>
<feature type="transmembrane region" description="Helical" evidence="7">
    <location>
        <begin position="51"/>
        <end position="73"/>
    </location>
</feature>
<evidence type="ECO:0000256" key="3">
    <source>
        <dbReference type="ARBA" id="ARBA00022448"/>
    </source>
</evidence>
<feature type="transmembrane region" description="Helical" evidence="7">
    <location>
        <begin position="142"/>
        <end position="162"/>
    </location>
</feature>
<dbReference type="Pfam" id="PF01554">
    <property type="entry name" value="MatE"/>
    <property type="match status" value="2"/>
</dbReference>
<feature type="transmembrane region" description="Helical" evidence="7">
    <location>
        <begin position="19"/>
        <end position="39"/>
    </location>
</feature>
<evidence type="ECO:0000256" key="4">
    <source>
        <dbReference type="ARBA" id="ARBA00022692"/>
    </source>
</evidence>
<dbReference type="NCBIfam" id="TIGR00797">
    <property type="entry name" value="matE"/>
    <property type="match status" value="1"/>
</dbReference>
<dbReference type="AlphaFoldDB" id="A0A9Q9LUA3"/>
<dbReference type="InterPro" id="IPR044644">
    <property type="entry name" value="DinF-like"/>
</dbReference>
<dbReference type="GO" id="GO:0015297">
    <property type="term" value="F:antiporter activity"/>
    <property type="evidence" value="ECO:0007669"/>
    <property type="project" value="InterPro"/>
</dbReference>
<dbReference type="InterPro" id="IPR002528">
    <property type="entry name" value="MATE_fam"/>
</dbReference>
<feature type="transmembrane region" description="Helical" evidence="7">
    <location>
        <begin position="100"/>
        <end position="122"/>
    </location>
</feature>